<dbReference type="Pfam" id="PF13487">
    <property type="entry name" value="HD_5"/>
    <property type="match status" value="1"/>
</dbReference>
<dbReference type="OrthoDB" id="23815at2"/>
<dbReference type="InterPro" id="IPR052020">
    <property type="entry name" value="Cyclic_di-GMP/3'3'-cGAMP_PDE"/>
</dbReference>
<dbReference type="Pfam" id="PF00072">
    <property type="entry name" value="Response_reg"/>
    <property type="match status" value="1"/>
</dbReference>
<dbReference type="PANTHER" id="PTHR45228">
    <property type="entry name" value="CYCLIC DI-GMP PHOSPHODIESTERASE TM_0186-RELATED"/>
    <property type="match status" value="1"/>
</dbReference>
<evidence type="ECO:0000259" key="2">
    <source>
        <dbReference type="PROSITE" id="PS50110"/>
    </source>
</evidence>
<dbReference type="AlphaFoldDB" id="A0A4Q9B6Q4"/>
<evidence type="ECO:0000313" key="4">
    <source>
        <dbReference type="EMBL" id="TBH21141.1"/>
    </source>
</evidence>
<sequence>MGRGEGSVKSPGASAMPRVLVVDDDPLQRLLLVRALGPLGLEVREARNGQEALDLLGDGLPQVVVTDVHMPVMGGLELTRHLKALDPLLPVILLTADREREVRLKGIEAGADDFLNRPLDLAELRLRVKGHLERRGLQERLEDLERALLALVRAVEARDAYTAGHGERVAQYALWAAEELGAKAAELEDLRVGALLHDVGKIGLPDPILRGAHPLTEEAWRLIRQHPVKGEEILRPLRAYPRLRPYVRWHHERLDGSGYPDGLTEVPLLVQAVSVADIYDALTSGRAYLAPLGPEGALAALEAEVRGGRLSREAVRAFRSGLLRHRLLRPGH</sequence>
<dbReference type="Proteomes" id="UP000292858">
    <property type="component" value="Unassembled WGS sequence"/>
</dbReference>
<feature type="domain" description="Response regulatory" evidence="2">
    <location>
        <begin position="18"/>
        <end position="132"/>
    </location>
</feature>
<dbReference type="Gene3D" id="1.10.3210.10">
    <property type="entry name" value="Hypothetical protein af1432"/>
    <property type="match status" value="1"/>
</dbReference>
<comment type="caution">
    <text evidence="4">The sequence shown here is derived from an EMBL/GenBank/DDBJ whole genome shotgun (WGS) entry which is preliminary data.</text>
</comment>
<feature type="domain" description="HD-GYP" evidence="3">
    <location>
        <begin position="140"/>
        <end position="332"/>
    </location>
</feature>
<dbReference type="GO" id="GO:0000160">
    <property type="term" value="P:phosphorelay signal transduction system"/>
    <property type="evidence" value="ECO:0007669"/>
    <property type="project" value="InterPro"/>
</dbReference>
<name>A0A4Q9B6Q4_9DEIN</name>
<dbReference type="InterPro" id="IPR003607">
    <property type="entry name" value="HD/PDEase_dom"/>
</dbReference>
<dbReference type="EMBL" id="SIJL01000003">
    <property type="protein sequence ID" value="TBH21141.1"/>
    <property type="molecule type" value="Genomic_DNA"/>
</dbReference>
<dbReference type="InterPro" id="IPR037522">
    <property type="entry name" value="HD_GYP_dom"/>
</dbReference>
<dbReference type="InterPro" id="IPR011006">
    <property type="entry name" value="CheY-like_superfamily"/>
</dbReference>
<evidence type="ECO:0000313" key="5">
    <source>
        <dbReference type="Proteomes" id="UP000292858"/>
    </source>
</evidence>
<dbReference type="CDD" id="cd00077">
    <property type="entry name" value="HDc"/>
    <property type="match status" value="1"/>
</dbReference>
<dbReference type="PROSITE" id="PS51832">
    <property type="entry name" value="HD_GYP"/>
    <property type="match status" value="1"/>
</dbReference>
<keyword evidence="1" id="KW-0597">Phosphoprotein</keyword>
<feature type="modified residue" description="4-aspartylphosphate" evidence="1">
    <location>
        <position position="67"/>
    </location>
</feature>
<dbReference type="SMART" id="SM00448">
    <property type="entry name" value="REC"/>
    <property type="match status" value="1"/>
</dbReference>
<reference evidence="4 5" key="1">
    <citation type="submission" date="2019-02" db="EMBL/GenBank/DDBJ databases">
        <title>Thermus sp. a novel from hot spring.</title>
        <authorList>
            <person name="Zhao Z."/>
        </authorList>
    </citation>
    <scope>NUCLEOTIDE SEQUENCE [LARGE SCALE GENOMIC DNA]</scope>
    <source>
        <strain evidence="4 5">CFH 72773T</strain>
    </source>
</reference>
<dbReference type="PANTHER" id="PTHR45228:SF4">
    <property type="entry name" value="LIPOPROTEIN"/>
    <property type="match status" value="1"/>
</dbReference>
<organism evidence="4 5">
    <name type="scientific">Thermus thermamylovorans</name>
    <dbReference type="NCBI Taxonomy" id="2509362"/>
    <lineage>
        <taxon>Bacteria</taxon>
        <taxon>Thermotogati</taxon>
        <taxon>Deinococcota</taxon>
        <taxon>Deinococci</taxon>
        <taxon>Thermales</taxon>
        <taxon>Thermaceae</taxon>
        <taxon>Thermus</taxon>
    </lineage>
</organism>
<evidence type="ECO:0000256" key="1">
    <source>
        <dbReference type="PROSITE-ProRule" id="PRU00169"/>
    </source>
</evidence>
<proteinExistence type="predicted"/>
<dbReference type="PROSITE" id="PS50110">
    <property type="entry name" value="RESPONSE_REGULATORY"/>
    <property type="match status" value="1"/>
</dbReference>
<dbReference type="NCBIfam" id="TIGR00277">
    <property type="entry name" value="HDIG"/>
    <property type="match status" value="1"/>
</dbReference>
<gene>
    <name evidence="4" type="ORF">ETP66_03210</name>
</gene>
<dbReference type="SUPFAM" id="SSF109604">
    <property type="entry name" value="HD-domain/PDEase-like"/>
    <property type="match status" value="1"/>
</dbReference>
<keyword evidence="5" id="KW-1185">Reference proteome</keyword>
<dbReference type="SMART" id="SM00471">
    <property type="entry name" value="HDc"/>
    <property type="match status" value="1"/>
</dbReference>
<evidence type="ECO:0000259" key="3">
    <source>
        <dbReference type="PROSITE" id="PS51832"/>
    </source>
</evidence>
<accession>A0A4Q9B6Q4</accession>
<dbReference type="SUPFAM" id="SSF52172">
    <property type="entry name" value="CheY-like"/>
    <property type="match status" value="1"/>
</dbReference>
<dbReference type="Gene3D" id="3.40.50.2300">
    <property type="match status" value="1"/>
</dbReference>
<protein>
    <submittedName>
        <fullName evidence="4">Response regulator</fullName>
    </submittedName>
</protein>
<dbReference type="InterPro" id="IPR001789">
    <property type="entry name" value="Sig_transdc_resp-reg_receiver"/>
</dbReference>
<dbReference type="InterPro" id="IPR006675">
    <property type="entry name" value="HDIG_dom"/>
</dbReference>